<reference evidence="3 4" key="1">
    <citation type="journal article" date="2010" name="Nature">
        <title>Genome sequence of the palaeopolyploid soybean.</title>
        <authorList>
            <person name="Schmutz J."/>
            <person name="Cannon S.B."/>
            <person name="Schlueter J."/>
            <person name="Ma J."/>
            <person name="Mitros T."/>
            <person name="Nelson W."/>
            <person name="Hyten D.L."/>
            <person name="Song Q."/>
            <person name="Thelen J.J."/>
            <person name="Cheng J."/>
            <person name="Xu D."/>
            <person name="Hellsten U."/>
            <person name="May G.D."/>
            <person name="Yu Y."/>
            <person name="Sakurai T."/>
            <person name="Umezawa T."/>
            <person name="Bhattacharyya M.K."/>
            <person name="Sandhu D."/>
            <person name="Valliyodan B."/>
            <person name="Lindquist E."/>
            <person name="Peto M."/>
            <person name="Grant D."/>
            <person name="Shu S."/>
            <person name="Goodstein D."/>
            <person name="Barry K."/>
            <person name="Futrell-Griggs M."/>
            <person name="Abernathy B."/>
            <person name="Du J."/>
            <person name="Tian Z."/>
            <person name="Zhu L."/>
            <person name="Gill N."/>
            <person name="Joshi T."/>
            <person name="Libault M."/>
            <person name="Sethuraman A."/>
            <person name="Zhang X.-C."/>
            <person name="Shinozaki K."/>
            <person name="Nguyen H.T."/>
            <person name="Wing R.A."/>
            <person name="Cregan P."/>
            <person name="Specht J."/>
            <person name="Grimwood J."/>
            <person name="Rokhsar D."/>
            <person name="Stacey G."/>
            <person name="Shoemaker R.C."/>
            <person name="Jackson S.A."/>
        </authorList>
    </citation>
    <scope>NUCLEOTIDE SEQUENCE</scope>
    <source>
        <strain evidence="4">cv. Williams 82</strain>
        <tissue evidence="3">Callus</tissue>
    </source>
</reference>
<keyword evidence="5" id="KW-1185">Reference proteome</keyword>
<protein>
    <recommendedName>
        <fullName evidence="2">Replication factor A C-terminal domain-containing protein</fullName>
    </recommendedName>
</protein>
<dbReference type="InParanoid" id="A0A0R0K176"/>
<evidence type="ECO:0000313" key="4">
    <source>
        <dbReference type="EnsemblPlants" id="KRH57700"/>
    </source>
</evidence>
<dbReference type="EMBL" id="CM000838">
    <property type="protein sequence ID" value="KRH57700.1"/>
    <property type="molecule type" value="Genomic_DNA"/>
</dbReference>
<sequence length="193" mass="21371">MGTISKIVMDNHSWCYPACVQCHRKTDIQTGPFTCGCGKENNQPVLRYRVEVMVTQNNKSSKFLLWDRECAELIGETADDVNRVKIEDGDLDLNASPQALDKLLGHVLAFKACSKIDPSNVDCNNATHAECFMLYEQSLSVTADHDPVAGLPLTPKKRMSSDEVDDELGSSQISPAQLSSNKLTRHSHKSQFS</sequence>
<dbReference type="SUPFAM" id="SSF50249">
    <property type="entry name" value="Nucleic acid-binding proteins"/>
    <property type="match status" value="1"/>
</dbReference>
<feature type="domain" description="Replication factor A C-terminal" evidence="2">
    <location>
        <begin position="3"/>
        <end position="88"/>
    </location>
</feature>
<dbReference type="Proteomes" id="UP000008827">
    <property type="component" value="Chromosome 5"/>
</dbReference>
<dbReference type="Gramene" id="KRH57700">
    <property type="protein sequence ID" value="KRH57700"/>
    <property type="gene ID" value="GLYMA_05G078700"/>
</dbReference>
<evidence type="ECO:0000259" key="2">
    <source>
        <dbReference type="Pfam" id="PF08646"/>
    </source>
</evidence>
<evidence type="ECO:0000313" key="3">
    <source>
        <dbReference type="EMBL" id="KRH57700.1"/>
    </source>
</evidence>
<feature type="compositionally biased region" description="Polar residues" evidence="1">
    <location>
        <begin position="169"/>
        <end position="182"/>
    </location>
</feature>
<dbReference type="Gene3D" id="2.40.50.140">
    <property type="entry name" value="Nucleic acid-binding proteins"/>
    <property type="match status" value="1"/>
</dbReference>
<dbReference type="InterPro" id="IPR012340">
    <property type="entry name" value="NA-bd_OB-fold"/>
</dbReference>
<dbReference type="PANTHER" id="PTHR47165:SF4">
    <property type="entry name" value="OS03G0429900 PROTEIN"/>
    <property type="match status" value="1"/>
</dbReference>
<dbReference type="SMR" id="A0A0R0K176"/>
<dbReference type="AlphaFoldDB" id="A0A0R0K176"/>
<feature type="region of interest" description="Disordered" evidence="1">
    <location>
        <begin position="150"/>
        <end position="193"/>
    </location>
</feature>
<reference evidence="3" key="3">
    <citation type="submission" date="2018-07" db="EMBL/GenBank/DDBJ databases">
        <title>WGS assembly of Glycine max.</title>
        <authorList>
            <person name="Schmutz J."/>
            <person name="Cannon S."/>
            <person name="Schlueter J."/>
            <person name="Ma J."/>
            <person name="Mitros T."/>
            <person name="Nelson W."/>
            <person name="Hyten D."/>
            <person name="Song Q."/>
            <person name="Thelen J."/>
            <person name="Cheng J."/>
            <person name="Xu D."/>
            <person name="Hellsten U."/>
            <person name="May G."/>
            <person name="Yu Y."/>
            <person name="Sakurai T."/>
            <person name="Umezawa T."/>
            <person name="Bhattacharyya M."/>
            <person name="Sandhu D."/>
            <person name="Valliyodan B."/>
            <person name="Lindquist E."/>
            <person name="Peto M."/>
            <person name="Grant D."/>
            <person name="Shu S."/>
            <person name="Goodstein D."/>
            <person name="Barry K."/>
            <person name="Futrell-Griggs M."/>
            <person name="Abernathy B."/>
            <person name="Du J."/>
            <person name="Tian Z."/>
            <person name="Zhu L."/>
            <person name="Gill N."/>
            <person name="Joshi T."/>
            <person name="Libault M."/>
            <person name="Sethuraman A."/>
            <person name="Zhang X."/>
            <person name="Shinozaki K."/>
            <person name="Nguyen H."/>
            <person name="Wing R."/>
            <person name="Cregan P."/>
            <person name="Specht J."/>
            <person name="Grimwood J."/>
            <person name="Rokhsar D."/>
            <person name="Stacey G."/>
            <person name="Shoemaker R."/>
            <person name="Jackson S."/>
        </authorList>
    </citation>
    <scope>NUCLEOTIDE SEQUENCE</scope>
    <source>
        <tissue evidence="3">Callus</tissue>
    </source>
</reference>
<evidence type="ECO:0000256" key="1">
    <source>
        <dbReference type="SAM" id="MobiDB-lite"/>
    </source>
</evidence>
<feature type="compositionally biased region" description="Basic residues" evidence="1">
    <location>
        <begin position="183"/>
        <end position="193"/>
    </location>
</feature>
<dbReference type="InterPro" id="IPR013955">
    <property type="entry name" value="Rep_factor-A_C"/>
</dbReference>
<dbReference type="Pfam" id="PF08646">
    <property type="entry name" value="Rep_fac-A_C"/>
    <property type="match status" value="1"/>
</dbReference>
<dbReference type="EnsemblPlants" id="KRH57700">
    <property type="protein sequence ID" value="KRH57700"/>
    <property type="gene ID" value="GLYMA_05G078700"/>
</dbReference>
<proteinExistence type="predicted"/>
<dbReference type="PANTHER" id="PTHR47165">
    <property type="entry name" value="OS03G0429900 PROTEIN"/>
    <property type="match status" value="1"/>
</dbReference>
<evidence type="ECO:0000313" key="5">
    <source>
        <dbReference type="Proteomes" id="UP000008827"/>
    </source>
</evidence>
<accession>A0A0R0K176</accession>
<organism evidence="3">
    <name type="scientific">Glycine max</name>
    <name type="common">Soybean</name>
    <name type="synonym">Glycine hispida</name>
    <dbReference type="NCBI Taxonomy" id="3847"/>
    <lineage>
        <taxon>Eukaryota</taxon>
        <taxon>Viridiplantae</taxon>
        <taxon>Streptophyta</taxon>
        <taxon>Embryophyta</taxon>
        <taxon>Tracheophyta</taxon>
        <taxon>Spermatophyta</taxon>
        <taxon>Magnoliopsida</taxon>
        <taxon>eudicotyledons</taxon>
        <taxon>Gunneridae</taxon>
        <taxon>Pentapetalae</taxon>
        <taxon>rosids</taxon>
        <taxon>fabids</taxon>
        <taxon>Fabales</taxon>
        <taxon>Fabaceae</taxon>
        <taxon>Papilionoideae</taxon>
        <taxon>50 kb inversion clade</taxon>
        <taxon>NPAAA clade</taxon>
        <taxon>indigoferoid/millettioid clade</taxon>
        <taxon>Phaseoleae</taxon>
        <taxon>Glycine</taxon>
        <taxon>Glycine subgen. Soja</taxon>
    </lineage>
</organism>
<gene>
    <name evidence="3" type="ORF">GLYMA_05G078700</name>
</gene>
<reference evidence="4" key="2">
    <citation type="submission" date="2018-02" db="UniProtKB">
        <authorList>
            <consortium name="EnsemblPlants"/>
        </authorList>
    </citation>
    <scope>IDENTIFICATION</scope>
    <source>
        <strain evidence="4">Williams 82</strain>
    </source>
</reference>
<name>A0A0R0K176_SOYBN</name>